<dbReference type="AlphaFoldDB" id="A0AA89BVV6"/>
<reference evidence="2" key="1">
    <citation type="submission" date="2019-08" db="EMBL/GenBank/DDBJ databases">
        <title>The improved chromosome-level genome for the pearl oyster Pinctada fucata martensii using PacBio sequencing and Hi-C.</title>
        <authorList>
            <person name="Zheng Z."/>
        </authorList>
    </citation>
    <scope>NUCLEOTIDE SEQUENCE</scope>
    <source>
        <strain evidence="2">ZZ-2019</strain>
        <tissue evidence="2">Adductor muscle</tissue>
    </source>
</reference>
<dbReference type="Proteomes" id="UP001186944">
    <property type="component" value="Unassembled WGS sequence"/>
</dbReference>
<proteinExistence type="predicted"/>
<evidence type="ECO:0000313" key="3">
    <source>
        <dbReference type="Proteomes" id="UP001186944"/>
    </source>
</evidence>
<keyword evidence="3" id="KW-1185">Reference proteome</keyword>
<organism evidence="2 3">
    <name type="scientific">Pinctada imbricata</name>
    <name type="common">Atlantic pearl-oyster</name>
    <name type="synonym">Pinctada martensii</name>
    <dbReference type="NCBI Taxonomy" id="66713"/>
    <lineage>
        <taxon>Eukaryota</taxon>
        <taxon>Metazoa</taxon>
        <taxon>Spiralia</taxon>
        <taxon>Lophotrochozoa</taxon>
        <taxon>Mollusca</taxon>
        <taxon>Bivalvia</taxon>
        <taxon>Autobranchia</taxon>
        <taxon>Pteriomorphia</taxon>
        <taxon>Pterioida</taxon>
        <taxon>Pterioidea</taxon>
        <taxon>Pteriidae</taxon>
        <taxon>Pinctada</taxon>
    </lineage>
</organism>
<protein>
    <recommendedName>
        <fullName evidence="1">3-hydroxyacyl-CoA dehydrogenase C-terminal domain-containing protein</fullName>
    </recommendedName>
</protein>
<sequence length="103" mass="12180">MSPEDIDKVMSEGLGRRYAFIGPFETIHLNSEGLRSCCERYGDTIYRVQRTFSEPERMEGDVMKVIHQDMVSRVPLDQLTERRKWRDTRLAALDKLKRDMENK</sequence>
<dbReference type="Pfam" id="PF00725">
    <property type="entry name" value="3HCDH"/>
    <property type="match status" value="1"/>
</dbReference>
<comment type="caution">
    <text evidence="2">The sequence shown here is derived from an EMBL/GenBank/DDBJ whole genome shotgun (WGS) entry which is preliminary data.</text>
</comment>
<dbReference type="GO" id="GO:0016616">
    <property type="term" value="F:oxidoreductase activity, acting on the CH-OH group of donors, NAD or NADP as acceptor"/>
    <property type="evidence" value="ECO:0007669"/>
    <property type="project" value="InterPro"/>
</dbReference>
<evidence type="ECO:0000313" key="2">
    <source>
        <dbReference type="EMBL" id="KAK3098098.1"/>
    </source>
</evidence>
<dbReference type="Gene3D" id="1.10.1040.10">
    <property type="entry name" value="N-(1-d-carboxylethyl)-l-norvaline Dehydrogenase, domain 2"/>
    <property type="match status" value="1"/>
</dbReference>
<dbReference type="InterPro" id="IPR006108">
    <property type="entry name" value="3HC_DH_C"/>
</dbReference>
<gene>
    <name evidence="2" type="ORF">FSP39_016071</name>
</gene>
<name>A0AA89BVV6_PINIB</name>
<accession>A0AA89BVV6</accession>
<dbReference type="InterPro" id="IPR013328">
    <property type="entry name" value="6PGD_dom2"/>
</dbReference>
<feature type="domain" description="3-hydroxyacyl-CoA dehydrogenase C-terminal" evidence="1">
    <location>
        <begin position="2"/>
        <end position="53"/>
    </location>
</feature>
<evidence type="ECO:0000259" key="1">
    <source>
        <dbReference type="Pfam" id="PF00725"/>
    </source>
</evidence>
<dbReference type="EMBL" id="VSWD01000007">
    <property type="protein sequence ID" value="KAK3098098.1"/>
    <property type="molecule type" value="Genomic_DNA"/>
</dbReference>
<dbReference type="GO" id="GO:0006631">
    <property type="term" value="P:fatty acid metabolic process"/>
    <property type="evidence" value="ECO:0007669"/>
    <property type="project" value="InterPro"/>
</dbReference>